<reference evidence="3" key="1">
    <citation type="submission" date="2016-10" db="EMBL/GenBank/DDBJ databases">
        <authorList>
            <person name="Varghese N."/>
            <person name="Submissions S."/>
        </authorList>
    </citation>
    <scope>NUCLEOTIDE SEQUENCE [LARGE SCALE GENOMIC DNA]</scope>
    <source>
        <strain evidence="3">DSM 17071</strain>
    </source>
</reference>
<evidence type="ECO:0000313" key="3">
    <source>
        <dbReference type="Proteomes" id="UP000198869"/>
    </source>
</evidence>
<keyword evidence="3" id="KW-1185">Reference proteome</keyword>
<gene>
    <name evidence="2" type="ORF">SAMN05421846_1072</name>
</gene>
<sequence length="187" mass="21652">MKQVLLILISIFTISCKAQIYPLNYKEDVPDGAYYKDLDGELDKYIGLWKGTWNGKTVYLELKKIKDYSDGNHPYYKDRIFGERKIIASNGTVEIDRISNFGSDGTEFWGMGFNLKNGNIKRLYFSPRNMCNKRGILDITSFIGNQMTLHFEYLPSIIDPNCQHNAYVDQYGDFPINFPKDITLTKQ</sequence>
<organism evidence="2 3">
    <name type="scientific">Chryseobacterium taeanense</name>
    <dbReference type="NCBI Taxonomy" id="311334"/>
    <lineage>
        <taxon>Bacteria</taxon>
        <taxon>Pseudomonadati</taxon>
        <taxon>Bacteroidota</taxon>
        <taxon>Flavobacteriia</taxon>
        <taxon>Flavobacteriales</taxon>
        <taxon>Weeksellaceae</taxon>
        <taxon>Chryseobacterium group</taxon>
        <taxon>Chryseobacterium</taxon>
    </lineage>
</organism>
<evidence type="ECO:0000313" key="2">
    <source>
        <dbReference type="EMBL" id="SDI38943.1"/>
    </source>
</evidence>
<dbReference type="AlphaFoldDB" id="A0A1G8K6C2"/>
<proteinExistence type="predicted"/>
<name>A0A1G8K6C2_9FLAO</name>
<dbReference type="RefSeq" id="WP_089858347.1">
    <property type="nucleotide sequence ID" value="NZ_FNDW01000007.1"/>
</dbReference>
<protein>
    <recommendedName>
        <fullName evidence="1">DUF6705 domain-containing protein</fullName>
    </recommendedName>
</protein>
<dbReference type="EMBL" id="FNDW01000007">
    <property type="protein sequence ID" value="SDI38943.1"/>
    <property type="molecule type" value="Genomic_DNA"/>
</dbReference>
<dbReference type="STRING" id="311334.SAMN05421846_1072"/>
<dbReference type="OrthoDB" id="1273740at2"/>
<dbReference type="InterPro" id="IPR046551">
    <property type="entry name" value="DUF6705"/>
</dbReference>
<feature type="domain" description="DUF6705" evidence="1">
    <location>
        <begin position="1"/>
        <end position="127"/>
    </location>
</feature>
<dbReference type="Pfam" id="PF20448">
    <property type="entry name" value="DUF6705"/>
    <property type="match status" value="1"/>
</dbReference>
<accession>A0A1G8K6C2</accession>
<evidence type="ECO:0000259" key="1">
    <source>
        <dbReference type="Pfam" id="PF20448"/>
    </source>
</evidence>
<dbReference type="Proteomes" id="UP000198869">
    <property type="component" value="Unassembled WGS sequence"/>
</dbReference>
<dbReference type="PROSITE" id="PS51257">
    <property type="entry name" value="PROKAR_LIPOPROTEIN"/>
    <property type="match status" value="1"/>
</dbReference>